<evidence type="ECO:0000259" key="3">
    <source>
        <dbReference type="Pfam" id="PF01248"/>
    </source>
</evidence>
<dbReference type="Ensembl" id="ENSCCNT00000008727.1">
    <property type="protein sequence ID" value="ENSCCNP00000006635.1"/>
    <property type="gene ID" value="ENSCCNG00000007022.1"/>
</dbReference>
<dbReference type="InterPro" id="IPR029064">
    <property type="entry name" value="Ribosomal_eL30-like_sf"/>
</dbReference>
<accession>A0A8C0W6Z5</accession>
<dbReference type="AlphaFoldDB" id="A0A8C0W6Z5"/>
<evidence type="ECO:0000313" key="4">
    <source>
        <dbReference type="Ensembl" id="ENSCCNP00000006635.1"/>
    </source>
</evidence>
<proteinExistence type="predicted"/>
<evidence type="ECO:0000256" key="1">
    <source>
        <dbReference type="ARBA" id="ARBA00022980"/>
    </source>
</evidence>
<protein>
    <recommendedName>
        <fullName evidence="3">Ribosomal protein eL8/eL30/eS12/Gadd45 domain-containing protein</fullName>
    </recommendedName>
</protein>
<dbReference type="Gene3D" id="3.30.1330.30">
    <property type="match status" value="1"/>
</dbReference>
<sequence>MVTAKKMKKSVELMNSRLQLALKSGKHVQGYKQTLRMNRQGNVKLAILTNNCLALRNLKYYAVDPNSSNNAEQIQNVNTLQRMHADSH</sequence>
<dbReference type="InterPro" id="IPR039109">
    <property type="entry name" value="Ribosomal_eL30-like"/>
</dbReference>
<organism evidence="4">
    <name type="scientific">Castor canadensis</name>
    <name type="common">American beaver</name>
    <dbReference type="NCBI Taxonomy" id="51338"/>
    <lineage>
        <taxon>Eukaryota</taxon>
        <taxon>Metazoa</taxon>
        <taxon>Chordata</taxon>
        <taxon>Craniata</taxon>
        <taxon>Vertebrata</taxon>
        <taxon>Euteleostomi</taxon>
        <taxon>Mammalia</taxon>
        <taxon>Eutheria</taxon>
        <taxon>Euarchontoglires</taxon>
        <taxon>Glires</taxon>
        <taxon>Rodentia</taxon>
        <taxon>Castorimorpha</taxon>
        <taxon>Castoridae</taxon>
        <taxon>Castor</taxon>
    </lineage>
</organism>
<feature type="domain" description="Ribosomal protein eL8/eL30/eS12/Gadd45" evidence="3">
    <location>
        <begin position="14"/>
        <end position="60"/>
    </location>
</feature>
<dbReference type="GO" id="GO:1990904">
    <property type="term" value="C:ribonucleoprotein complex"/>
    <property type="evidence" value="ECO:0007669"/>
    <property type="project" value="UniProtKB-KW"/>
</dbReference>
<reference evidence="4" key="1">
    <citation type="submission" date="2023-09" db="UniProtKB">
        <authorList>
            <consortium name="Ensembl"/>
        </authorList>
    </citation>
    <scope>IDENTIFICATION</scope>
</reference>
<dbReference type="GO" id="GO:0003723">
    <property type="term" value="F:RNA binding"/>
    <property type="evidence" value="ECO:0007669"/>
    <property type="project" value="InterPro"/>
</dbReference>
<dbReference type="Pfam" id="PF01248">
    <property type="entry name" value="Ribosomal_L7Ae"/>
    <property type="match status" value="1"/>
</dbReference>
<evidence type="ECO:0000256" key="2">
    <source>
        <dbReference type="ARBA" id="ARBA00023274"/>
    </source>
</evidence>
<dbReference type="InterPro" id="IPR004038">
    <property type="entry name" value="Ribosomal_eL8/eL30/eS12/Gad45"/>
</dbReference>
<name>A0A8C0W6Z5_CASCN</name>
<keyword evidence="1" id="KW-0689">Ribosomal protein</keyword>
<dbReference type="SUPFAM" id="SSF55315">
    <property type="entry name" value="L30e-like"/>
    <property type="match status" value="1"/>
</dbReference>
<dbReference type="GO" id="GO:0005840">
    <property type="term" value="C:ribosome"/>
    <property type="evidence" value="ECO:0007669"/>
    <property type="project" value="UniProtKB-KW"/>
</dbReference>
<keyword evidence="2" id="KW-0687">Ribonucleoprotein</keyword>
<dbReference type="PANTHER" id="PTHR11449">
    <property type="entry name" value="RIBOSOMAL PROTEIN L30"/>
    <property type="match status" value="1"/>
</dbReference>